<evidence type="ECO:0000313" key="2">
    <source>
        <dbReference type="Proteomes" id="UP000321822"/>
    </source>
</evidence>
<dbReference type="AlphaFoldDB" id="A0A5C6QLT2"/>
<name>A0A5C6QLT2_9GAMM</name>
<dbReference type="InterPro" id="IPR021932">
    <property type="entry name" value="DUF3545"/>
</dbReference>
<evidence type="ECO:0000313" key="1">
    <source>
        <dbReference type="EMBL" id="TWX69590.1"/>
    </source>
</evidence>
<accession>A0A5C6QLT2</accession>
<dbReference type="EMBL" id="VOLT01000003">
    <property type="protein sequence ID" value="TWX69590.1"/>
    <property type="molecule type" value="Genomic_DNA"/>
</dbReference>
<reference evidence="1 2" key="1">
    <citation type="submission" date="2019-07" db="EMBL/GenBank/DDBJ databases">
        <title>Genomes of sea-ice associated Colwellia species.</title>
        <authorList>
            <person name="Bowman J.P."/>
        </authorList>
    </citation>
    <scope>NUCLEOTIDE SEQUENCE [LARGE SCALE GENOMIC DNA]</scope>
    <source>
        <strain evidence="1 2">ACAM 459</strain>
    </source>
</reference>
<organism evidence="1 2">
    <name type="scientific">Colwellia demingiae</name>
    <dbReference type="NCBI Taxonomy" id="89401"/>
    <lineage>
        <taxon>Bacteria</taxon>
        <taxon>Pseudomonadati</taxon>
        <taxon>Pseudomonadota</taxon>
        <taxon>Gammaproteobacteria</taxon>
        <taxon>Alteromonadales</taxon>
        <taxon>Colwelliaceae</taxon>
        <taxon>Colwellia</taxon>
    </lineage>
</organism>
<protein>
    <submittedName>
        <fullName evidence="1">DUF3545 family protein</fullName>
    </submittedName>
</protein>
<dbReference type="Proteomes" id="UP000321822">
    <property type="component" value="Unassembled WGS sequence"/>
</dbReference>
<comment type="caution">
    <text evidence="1">The sequence shown here is derived from an EMBL/GenBank/DDBJ whole genome shotgun (WGS) entry which is preliminary data.</text>
</comment>
<dbReference type="OrthoDB" id="5918741at2"/>
<dbReference type="Pfam" id="PF12065">
    <property type="entry name" value="DUF3545"/>
    <property type="match status" value="1"/>
</dbReference>
<proteinExistence type="predicted"/>
<dbReference type="RefSeq" id="WP_146785242.1">
    <property type="nucleotide sequence ID" value="NZ_VOLT01000003.1"/>
</dbReference>
<gene>
    <name evidence="1" type="ORF">ESZ36_06410</name>
</gene>
<sequence length="60" mass="7475">MNNEYWHEADVFDDEDELTRPDKKGKVKGSDRKRKWREIEVIKEQRRLRRDIAAFEQYSY</sequence>
<keyword evidence="2" id="KW-1185">Reference proteome</keyword>